<dbReference type="Gene3D" id="3.30.40.10">
    <property type="entry name" value="Zinc/RING finger domain, C3HC4 (zinc finger)"/>
    <property type="match status" value="2"/>
</dbReference>
<gene>
    <name evidence="8" type="ORF">Ahy_B02g058873</name>
</gene>
<keyword evidence="2" id="KW-0479">Metal-binding</keyword>
<comment type="caution">
    <text evidence="8">The sequence shown here is derived from an EMBL/GenBank/DDBJ whole genome shotgun (WGS) entry which is preliminary data.</text>
</comment>
<evidence type="ECO:0000256" key="6">
    <source>
        <dbReference type="SAM" id="MobiDB-lite"/>
    </source>
</evidence>
<accession>A0A445AFP9</accession>
<proteinExistence type="predicted"/>
<dbReference type="GO" id="GO:0016567">
    <property type="term" value="P:protein ubiquitination"/>
    <property type="evidence" value="ECO:0007669"/>
    <property type="project" value="InterPro"/>
</dbReference>
<dbReference type="PANTHER" id="PTHR15439:SF0">
    <property type="entry name" value="CELL DIVISION CYCLE AND APOPTOSIS REGULATOR PROTEIN 1-RELATED"/>
    <property type="match status" value="1"/>
</dbReference>
<evidence type="ECO:0000259" key="7">
    <source>
        <dbReference type="PROSITE" id="PS51282"/>
    </source>
</evidence>
<keyword evidence="5" id="KW-0539">Nucleus</keyword>
<dbReference type="Pfam" id="PF08783">
    <property type="entry name" value="DWNN"/>
    <property type="match status" value="2"/>
</dbReference>
<keyword evidence="9" id="KW-1185">Reference proteome</keyword>
<feature type="compositionally biased region" description="Basic residues" evidence="6">
    <location>
        <begin position="697"/>
        <end position="706"/>
    </location>
</feature>
<feature type="compositionally biased region" description="Basic and acidic residues" evidence="6">
    <location>
        <begin position="1138"/>
        <end position="1154"/>
    </location>
</feature>
<dbReference type="Proteomes" id="UP000289738">
    <property type="component" value="Chromosome B02"/>
</dbReference>
<dbReference type="GO" id="GO:0005634">
    <property type="term" value="C:nucleus"/>
    <property type="evidence" value="ECO:0007669"/>
    <property type="project" value="UniProtKB-SubCell"/>
</dbReference>
<dbReference type="SUPFAM" id="SSF57850">
    <property type="entry name" value="RING/U-box"/>
    <property type="match status" value="2"/>
</dbReference>
<keyword evidence="3" id="KW-0863">Zinc-finger</keyword>
<feature type="domain" description="DWNN" evidence="7">
    <location>
        <begin position="3"/>
        <end position="76"/>
    </location>
</feature>
<evidence type="ECO:0000256" key="3">
    <source>
        <dbReference type="ARBA" id="ARBA00022771"/>
    </source>
</evidence>
<feature type="compositionally biased region" description="Polar residues" evidence="6">
    <location>
        <begin position="1412"/>
        <end position="1423"/>
    </location>
</feature>
<dbReference type="EMBL" id="SDMP01000012">
    <property type="protein sequence ID" value="RYR25222.1"/>
    <property type="molecule type" value="Genomic_DNA"/>
</dbReference>
<feature type="region of interest" description="Disordered" evidence="6">
    <location>
        <begin position="1121"/>
        <end position="1163"/>
    </location>
</feature>
<dbReference type="GO" id="GO:0003676">
    <property type="term" value="F:nucleic acid binding"/>
    <property type="evidence" value="ECO:0007669"/>
    <property type="project" value="InterPro"/>
</dbReference>
<evidence type="ECO:0000313" key="8">
    <source>
        <dbReference type="EMBL" id="RYR25222.1"/>
    </source>
</evidence>
<evidence type="ECO:0000313" key="9">
    <source>
        <dbReference type="Proteomes" id="UP000289738"/>
    </source>
</evidence>
<dbReference type="PROSITE" id="PS51282">
    <property type="entry name" value="DWNN"/>
    <property type="match status" value="2"/>
</dbReference>
<organism evidence="8 9">
    <name type="scientific">Arachis hypogaea</name>
    <name type="common">Peanut</name>
    <dbReference type="NCBI Taxonomy" id="3818"/>
    <lineage>
        <taxon>Eukaryota</taxon>
        <taxon>Viridiplantae</taxon>
        <taxon>Streptophyta</taxon>
        <taxon>Embryophyta</taxon>
        <taxon>Tracheophyta</taxon>
        <taxon>Spermatophyta</taxon>
        <taxon>Magnoliopsida</taxon>
        <taxon>eudicotyledons</taxon>
        <taxon>Gunneridae</taxon>
        <taxon>Pentapetalae</taxon>
        <taxon>rosids</taxon>
        <taxon>fabids</taxon>
        <taxon>Fabales</taxon>
        <taxon>Fabaceae</taxon>
        <taxon>Papilionoideae</taxon>
        <taxon>50 kb inversion clade</taxon>
        <taxon>dalbergioids sensu lato</taxon>
        <taxon>Dalbergieae</taxon>
        <taxon>Pterocarpus clade</taxon>
        <taxon>Arachis</taxon>
    </lineage>
</organism>
<reference evidence="8 9" key="1">
    <citation type="submission" date="2019-01" db="EMBL/GenBank/DDBJ databases">
        <title>Sequencing of cultivated peanut Arachis hypogaea provides insights into genome evolution and oil improvement.</title>
        <authorList>
            <person name="Chen X."/>
        </authorList>
    </citation>
    <scope>NUCLEOTIDE SEQUENCE [LARGE SCALE GENOMIC DNA]</scope>
    <source>
        <strain evidence="9">cv. Fuhuasheng</strain>
        <tissue evidence="8">Leaves</tissue>
    </source>
</reference>
<dbReference type="InterPro" id="IPR025829">
    <property type="entry name" value="Zn_knuckle_CX2CX3GHX4C"/>
</dbReference>
<evidence type="ECO:0000256" key="1">
    <source>
        <dbReference type="ARBA" id="ARBA00004123"/>
    </source>
</evidence>
<feature type="region of interest" description="Disordered" evidence="6">
    <location>
        <begin position="1383"/>
        <end position="1423"/>
    </location>
</feature>
<dbReference type="SMART" id="SM00343">
    <property type="entry name" value="ZnF_C2HC"/>
    <property type="match status" value="2"/>
</dbReference>
<evidence type="ECO:0000256" key="4">
    <source>
        <dbReference type="ARBA" id="ARBA00022833"/>
    </source>
</evidence>
<dbReference type="STRING" id="3818.A0A445AFP9"/>
<dbReference type="InterPro" id="IPR036875">
    <property type="entry name" value="Znf_CCHC_sf"/>
</dbReference>
<dbReference type="Gene3D" id="3.10.20.90">
    <property type="entry name" value="Phosphatidylinositol 3-kinase Catalytic Subunit, Chain A, domain 1"/>
    <property type="match status" value="2"/>
</dbReference>
<dbReference type="SMART" id="SM01180">
    <property type="entry name" value="DWNN"/>
    <property type="match status" value="2"/>
</dbReference>
<dbReference type="PANTHER" id="PTHR15439">
    <property type="entry name" value="RETINOBLASTOMA-BINDING PROTEIN 6"/>
    <property type="match status" value="1"/>
</dbReference>
<name>A0A445AFP9_ARAHY</name>
<feature type="region of interest" description="Disordered" evidence="6">
    <location>
        <begin position="382"/>
        <end position="401"/>
    </location>
</feature>
<feature type="region of interest" description="Disordered" evidence="6">
    <location>
        <begin position="416"/>
        <end position="458"/>
    </location>
</feature>
<feature type="domain" description="DWNN" evidence="7">
    <location>
        <begin position="720"/>
        <end position="793"/>
    </location>
</feature>
<dbReference type="InterPro" id="IPR033489">
    <property type="entry name" value="RBBP6"/>
</dbReference>
<feature type="compositionally biased region" description="Basic and acidic residues" evidence="6">
    <location>
        <begin position="680"/>
        <end position="696"/>
    </location>
</feature>
<keyword evidence="4" id="KW-0862">Zinc</keyword>
<comment type="subcellular location">
    <subcellularLocation>
        <location evidence="1">Nucleus</location>
    </subcellularLocation>
</comment>
<dbReference type="Pfam" id="PF13696">
    <property type="entry name" value="zf-CCHC_2"/>
    <property type="match status" value="2"/>
</dbReference>
<dbReference type="InterPro" id="IPR013083">
    <property type="entry name" value="Znf_RING/FYVE/PHD"/>
</dbReference>
<feature type="region of interest" description="Disordered" evidence="6">
    <location>
        <begin position="1087"/>
        <end position="1106"/>
    </location>
</feature>
<dbReference type="GO" id="GO:0061630">
    <property type="term" value="F:ubiquitin protein ligase activity"/>
    <property type="evidence" value="ECO:0007669"/>
    <property type="project" value="InterPro"/>
</dbReference>
<dbReference type="GO" id="GO:0008270">
    <property type="term" value="F:zinc ion binding"/>
    <property type="evidence" value="ECO:0007669"/>
    <property type="project" value="UniProtKB-KW"/>
</dbReference>
<dbReference type="GO" id="GO:0006511">
    <property type="term" value="P:ubiquitin-dependent protein catabolic process"/>
    <property type="evidence" value="ECO:0007669"/>
    <property type="project" value="TreeGrafter"/>
</dbReference>
<dbReference type="InterPro" id="IPR014891">
    <property type="entry name" value="DWNN_domain"/>
</dbReference>
<dbReference type="CDD" id="cd16620">
    <property type="entry name" value="vRING-HC-C4C4_RBBP6"/>
    <property type="match status" value="2"/>
</dbReference>
<feature type="region of interest" description="Disordered" evidence="6">
    <location>
        <begin position="680"/>
        <end position="710"/>
    </location>
</feature>
<dbReference type="Gene3D" id="4.10.60.10">
    <property type="entry name" value="Zinc finger, CCHC-type"/>
    <property type="match status" value="2"/>
</dbReference>
<dbReference type="SUPFAM" id="SSF57756">
    <property type="entry name" value="Retrovirus zinc finger-like domains"/>
    <property type="match status" value="1"/>
</dbReference>
<evidence type="ECO:0000256" key="5">
    <source>
        <dbReference type="ARBA" id="ARBA00023242"/>
    </source>
</evidence>
<feature type="compositionally biased region" description="Basic and acidic residues" evidence="6">
    <location>
        <begin position="433"/>
        <end position="449"/>
    </location>
</feature>
<sequence>MAVYYKFKSTRDYDSIPMDGPFISVGTLKEKIFESKHLGRGTDFDLVVTNAQTNEEYLDEAMLIPKNTSVLIRRVPGRPRLPIVIELEQKKVENTAMEVEPENSSLPAEDASAVKYPEDSDWDEFGNDLYAIPDVPPIQSSNLIPEAPPTNKADEESRIKALIDTPALDWQRQGSDFGAGRGFGRGMGGRMGGGRGFGLERKTPPQGYVCHRCKVPGHFIQHCPTNGDPNYDIKRVKQPTGIPRSMLMVNPQGSYALPNGSVAVLKPNEAAFEKEIEGLPSATRSVGDLPPELHCPLCNDVMKDAVLTSKCCFKSFCDKCIRDYVISKSMCICGATNILADDLLPNKTLRDTINRILESGNSSAENAGSTFQVQDMESARCPQLKLPSPTSSAASKGEPKVSLVHEGMTHVPETVDDRKTVSAPAPLQTSEQVKPRMPDVSEATHESMSVKEPASQGSAQLVEEEVQQKMVPAEAGKKKKRKKVHLPANDFQWKTPHDLGAETYMMPMGPAPGYNSYWNGMQPCMEGFMGPYGGPMQMMGYGLGPLDMPFAGGLLHDPFGMQGYMMPVVPPHRDLAAEYGIGMNVPPPVMSREEFEARKADRWRKRENEKLIDRDFSKDRDFGREASSIGDVPMKSKTGLEVVTRVTRMSVSPCAPNKNKHKLLKRKADYHVDWNRECERDHDHDRDQRDHRDRERGHHHHRHHRSGSSSRIKNKYTMAVYYKFKSTRDYDSIPMDGPFISVGTLKEKIFESKHLGRGTDFDLVVTNAQTNEEYLDEAMLIPKNTSVLIRRVPGRPRLPIVIELEQKKVENTAMEVEPENSSLPAEDASAVKYPEDSDWDEFGNDLYAIPDVPPIQSSNLIPEAPPTNKADEESKIKALIDTPALDWQRQGSDFGAGRGFGRGLERKTPPQGYVCHRCKVPGHFIQHCPTNGDPNYDIKRVKQPTGIPRSMLMVNPQGSYALPNGSVAVLKPNEAAFEKEIEGLPSATRSVGDLPPELHCPLCNDVMKDAVLTSKCCFKSFCDKCIRDYVISKSMCICGATNILADDLLPNKTLRDTINRILESGNSSAENAGSTFQVQDMESARCPQLKLPSPTSSAASKGEPKVSLVHEGMTHVPETVDDRKTVSAPAPLQTSEQVKPRMPDVSEATHESMSVKEPASQGSAQLVEEEVQQKMVPAEAGKKKKRKKVHLPANDFQWKTPHDLGAETYMMPMGPAPGYNSYWNGMQPCMEGFMGPYGGPMQMMGYGLGPLDMPFAGGLLHDPFGMQGYMMPVVPPHRDLAAEYGIGMNVPPPVMSREEFEARKADRCRKRENEKLIDRDFSKDRDFGREASSIGDVPMKSKTGLEVVTRVTRMSVSPCAPNKNKHKLLKRKADYHVDCNRECERDHDHNRDQRDHRDRERGHHHRRHHWSESSSRIFSQKAL</sequence>
<feature type="compositionally biased region" description="Basic and acidic residues" evidence="6">
    <location>
        <begin position="1383"/>
        <end position="1401"/>
    </location>
</feature>
<dbReference type="InterPro" id="IPR001878">
    <property type="entry name" value="Znf_CCHC"/>
</dbReference>
<protein>
    <recommendedName>
        <fullName evidence="7">DWNN domain-containing protein</fullName>
    </recommendedName>
</protein>
<dbReference type="GO" id="GO:0006397">
    <property type="term" value="P:mRNA processing"/>
    <property type="evidence" value="ECO:0007669"/>
    <property type="project" value="InterPro"/>
</dbReference>
<evidence type="ECO:0000256" key="2">
    <source>
        <dbReference type="ARBA" id="ARBA00022723"/>
    </source>
</evidence>